<dbReference type="Proteomes" id="UP001279734">
    <property type="component" value="Unassembled WGS sequence"/>
</dbReference>
<keyword evidence="2" id="KW-1185">Reference proteome</keyword>
<dbReference type="AlphaFoldDB" id="A0AAD3Y6I9"/>
<organism evidence="1 2">
    <name type="scientific">Nepenthes gracilis</name>
    <name type="common">Slender pitcher plant</name>
    <dbReference type="NCBI Taxonomy" id="150966"/>
    <lineage>
        <taxon>Eukaryota</taxon>
        <taxon>Viridiplantae</taxon>
        <taxon>Streptophyta</taxon>
        <taxon>Embryophyta</taxon>
        <taxon>Tracheophyta</taxon>
        <taxon>Spermatophyta</taxon>
        <taxon>Magnoliopsida</taxon>
        <taxon>eudicotyledons</taxon>
        <taxon>Gunneridae</taxon>
        <taxon>Pentapetalae</taxon>
        <taxon>Caryophyllales</taxon>
        <taxon>Nepenthaceae</taxon>
        <taxon>Nepenthes</taxon>
    </lineage>
</organism>
<protein>
    <submittedName>
        <fullName evidence="1">Uncharacterized protein</fullName>
    </submittedName>
</protein>
<evidence type="ECO:0000313" key="2">
    <source>
        <dbReference type="Proteomes" id="UP001279734"/>
    </source>
</evidence>
<comment type="caution">
    <text evidence="1">The sequence shown here is derived from an EMBL/GenBank/DDBJ whole genome shotgun (WGS) entry which is preliminary data.</text>
</comment>
<sequence length="94" mass="10560">MPASRPSSIFYIWHSGDPLTPTPITSPAAHRAHKLNGKHSETVHRLPSSLIDPIRAQVRGLLGASIWCAVPKRRSIRLEYLEVLLQENSKFCLH</sequence>
<reference evidence="1" key="1">
    <citation type="submission" date="2023-05" db="EMBL/GenBank/DDBJ databases">
        <title>Nepenthes gracilis genome sequencing.</title>
        <authorList>
            <person name="Fukushima K."/>
        </authorList>
    </citation>
    <scope>NUCLEOTIDE SEQUENCE</scope>
    <source>
        <strain evidence="1">SING2019-196</strain>
    </source>
</reference>
<accession>A0AAD3Y6I9</accession>
<dbReference type="EMBL" id="BSYO01000040">
    <property type="protein sequence ID" value="GMH31527.1"/>
    <property type="molecule type" value="Genomic_DNA"/>
</dbReference>
<name>A0AAD3Y6I9_NEPGR</name>
<gene>
    <name evidence="1" type="ORF">Nepgr_033370</name>
</gene>
<proteinExistence type="predicted"/>
<evidence type="ECO:0000313" key="1">
    <source>
        <dbReference type="EMBL" id="GMH31527.1"/>
    </source>
</evidence>